<accession>A0A330LV80</accession>
<dbReference type="InterPro" id="IPR025284">
    <property type="entry name" value="DUF4144"/>
</dbReference>
<dbReference type="Gene3D" id="2.40.10.320">
    <property type="entry name" value="Uncharacterised protein PF13642 yp_926445, N-terminal domain"/>
    <property type="match status" value="1"/>
</dbReference>
<organism evidence="1 2">
    <name type="scientific">Moritella yayanosii</name>
    <dbReference type="NCBI Taxonomy" id="69539"/>
    <lineage>
        <taxon>Bacteria</taxon>
        <taxon>Pseudomonadati</taxon>
        <taxon>Pseudomonadota</taxon>
        <taxon>Gammaproteobacteria</taxon>
        <taxon>Alteromonadales</taxon>
        <taxon>Moritellaceae</taxon>
        <taxon>Moritella</taxon>
    </lineage>
</organism>
<dbReference type="Pfam" id="PF13642">
    <property type="entry name" value="DUF4144"/>
    <property type="match status" value="1"/>
</dbReference>
<proteinExistence type="predicted"/>
<dbReference type="KEGG" id="mya:MORIYA_1467"/>
<evidence type="ECO:0000313" key="2">
    <source>
        <dbReference type="Proteomes" id="UP000250163"/>
    </source>
</evidence>
<sequence length="125" mass="13857">MSVVNNVVVNHSVVKWPAVIKYHGEDELIYIASLAEWQNDPDLCLPHYESEDRLIDASGALFALSAASSPSNTDMFVALDSRILVAEFVELVRKHAVIENYCCSAKINAKTHQQVVAMVKEINSL</sequence>
<dbReference type="RefSeq" id="WP_232011545.1">
    <property type="nucleotide sequence ID" value="NZ_LS483250.1"/>
</dbReference>
<dbReference type="EMBL" id="LS483250">
    <property type="protein sequence ID" value="SQD77945.1"/>
    <property type="molecule type" value="Genomic_DNA"/>
</dbReference>
<dbReference type="AlphaFoldDB" id="A0A330LV80"/>
<name>A0A330LV80_9GAMM</name>
<dbReference type="Proteomes" id="UP000250163">
    <property type="component" value="Chromosome MORIYA"/>
</dbReference>
<reference evidence="2" key="1">
    <citation type="submission" date="2018-05" db="EMBL/GenBank/DDBJ databases">
        <authorList>
            <person name="Cea G.-C."/>
            <person name="William W."/>
        </authorList>
    </citation>
    <scope>NUCLEOTIDE SEQUENCE [LARGE SCALE GENOMIC DNA]</scope>
    <source>
        <strain evidence="2">DB21MT 5</strain>
    </source>
</reference>
<protein>
    <submittedName>
        <fullName evidence="1">Uncharacterized protein</fullName>
    </submittedName>
</protein>
<evidence type="ECO:0000313" key="1">
    <source>
        <dbReference type="EMBL" id="SQD77945.1"/>
    </source>
</evidence>
<gene>
    <name evidence="1" type="ORF">MORIYA_1467</name>
</gene>
<keyword evidence="2" id="KW-1185">Reference proteome</keyword>